<evidence type="ECO:0000313" key="2">
    <source>
        <dbReference type="EMBL" id="GFY60877.1"/>
    </source>
</evidence>
<feature type="signal peptide" evidence="1">
    <location>
        <begin position="1"/>
        <end position="17"/>
    </location>
</feature>
<reference evidence="2" key="1">
    <citation type="submission" date="2020-08" db="EMBL/GenBank/DDBJ databases">
        <title>Multicomponent nature underlies the extraordinary mechanical properties of spider dragline silk.</title>
        <authorList>
            <person name="Kono N."/>
            <person name="Nakamura H."/>
            <person name="Mori M."/>
            <person name="Yoshida Y."/>
            <person name="Ohtoshi R."/>
            <person name="Malay A.D."/>
            <person name="Moran D.A.P."/>
            <person name="Tomita M."/>
            <person name="Numata K."/>
            <person name="Arakawa K."/>
        </authorList>
    </citation>
    <scope>NUCLEOTIDE SEQUENCE</scope>
</reference>
<name>A0A8X6XV93_9ARAC</name>
<accession>A0A8X6XV93</accession>
<evidence type="ECO:0000313" key="3">
    <source>
        <dbReference type="Proteomes" id="UP000886998"/>
    </source>
</evidence>
<proteinExistence type="predicted"/>
<dbReference type="AlphaFoldDB" id="A0A8X6XV93"/>
<gene>
    <name evidence="2" type="primary">NCL1_41634</name>
    <name evidence="2" type="ORF">TNIN_418251</name>
</gene>
<organism evidence="2 3">
    <name type="scientific">Trichonephila inaurata madagascariensis</name>
    <dbReference type="NCBI Taxonomy" id="2747483"/>
    <lineage>
        <taxon>Eukaryota</taxon>
        <taxon>Metazoa</taxon>
        <taxon>Ecdysozoa</taxon>
        <taxon>Arthropoda</taxon>
        <taxon>Chelicerata</taxon>
        <taxon>Arachnida</taxon>
        <taxon>Araneae</taxon>
        <taxon>Araneomorphae</taxon>
        <taxon>Entelegynae</taxon>
        <taxon>Araneoidea</taxon>
        <taxon>Nephilidae</taxon>
        <taxon>Trichonephila</taxon>
        <taxon>Trichonephila inaurata</taxon>
    </lineage>
</organism>
<dbReference type="Proteomes" id="UP000886998">
    <property type="component" value="Unassembled WGS sequence"/>
</dbReference>
<comment type="caution">
    <text evidence="2">The sequence shown here is derived from an EMBL/GenBank/DDBJ whole genome shotgun (WGS) entry which is preliminary data.</text>
</comment>
<dbReference type="EMBL" id="BMAV01013327">
    <property type="protein sequence ID" value="GFY60877.1"/>
    <property type="molecule type" value="Genomic_DNA"/>
</dbReference>
<protein>
    <submittedName>
        <fullName evidence="2">Uncharacterized protein</fullName>
    </submittedName>
</protein>
<sequence>MFLNFVTICVIVEVVHGGCVKDPALKLGFTPDGEAHAKDVELISKDLKFKFDFGLEKKELLEKTLEALKAHFLHGQEIATGDVHSHVDETEHKVKESHVSIRKKF</sequence>
<keyword evidence="3" id="KW-1185">Reference proteome</keyword>
<keyword evidence="1" id="KW-0732">Signal</keyword>
<feature type="chain" id="PRO_5036486485" evidence="1">
    <location>
        <begin position="18"/>
        <end position="105"/>
    </location>
</feature>
<evidence type="ECO:0000256" key="1">
    <source>
        <dbReference type="SAM" id="SignalP"/>
    </source>
</evidence>